<feature type="chain" id="PRO_5037306475" description="DUF4430 domain-containing protein" evidence="1">
    <location>
        <begin position="43"/>
        <end position="201"/>
    </location>
</feature>
<accession>A0A941E9P4</accession>
<evidence type="ECO:0000256" key="1">
    <source>
        <dbReference type="SAM" id="SignalP"/>
    </source>
</evidence>
<proteinExistence type="predicted"/>
<evidence type="ECO:0008006" key="4">
    <source>
        <dbReference type="Google" id="ProtNLM"/>
    </source>
</evidence>
<name>A0A941E9P4_9ACTN</name>
<feature type="signal peptide" evidence="1">
    <location>
        <begin position="1"/>
        <end position="42"/>
    </location>
</feature>
<dbReference type="RefSeq" id="WP_212516273.1">
    <property type="nucleotide sequence ID" value="NZ_JAGSOH010000003.1"/>
</dbReference>
<evidence type="ECO:0000313" key="3">
    <source>
        <dbReference type="Proteomes" id="UP000676325"/>
    </source>
</evidence>
<dbReference type="AlphaFoldDB" id="A0A941E9P4"/>
<organism evidence="2 3">
    <name type="scientific">Actinospica acidithermotolerans</name>
    <dbReference type="NCBI Taxonomy" id="2828514"/>
    <lineage>
        <taxon>Bacteria</taxon>
        <taxon>Bacillati</taxon>
        <taxon>Actinomycetota</taxon>
        <taxon>Actinomycetes</taxon>
        <taxon>Catenulisporales</taxon>
        <taxon>Actinospicaceae</taxon>
        <taxon>Actinospica</taxon>
    </lineage>
</organism>
<dbReference type="Proteomes" id="UP000676325">
    <property type="component" value="Unassembled WGS sequence"/>
</dbReference>
<keyword evidence="3" id="KW-1185">Reference proteome</keyword>
<sequence length="201" mass="20766">MRSFGSVLRKLTSGSGRRVLALSAAVIALVGLTAATAGTASAAAAPHTVRVTVQMHVVGFNATVARAHGYLVKTAPDGHQYAVAKGANSAVVPNTTVPGNCGTATMDYTAIGGKAANVYTGFTVDDGAWLFSWNVSVTDNAGVGNESWGDYLASDHQWYTTWETHHSVTGYSWAEVTSGAAFLDNGTTCEAANVSASTNLY</sequence>
<reference evidence="2" key="1">
    <citation type="submission" date="2021-04" db="EMBL/GenBank/DDBJ databases">
        <title>Genome based classification of Actinospica acidithermotolerans sp. nov., an actinobacterium isolated from an Indonesian hot spring.</title>
        <authorList>
            <person name="Kusuma A.B."/>
            <person name="Putra K.E."/>
            <person name="Nafisah S."/>
            <person name="Loh J."/>
            <person name="Nouioui I."/>
            <person name="Goodfellow M."/>
        </authorList>
    </citation>
    <scope>NUCLEOTIDE SEQUENCE</scope>
    <source>
        <strain evidence="2">MGRD01-02</strain>
    </source>
</reference>
<evidence type="ECO:0000313" key="2">
    <source>
        <dbReference type="EMBL" id="MBR7825114.1"/>
    </source>
</evidence>
<gene>
    <name evidence="2" type="ORF">KDK95_02260</name>
</gene>
<dbReference type="EMBL" id="JAGSOH010000003">
    <property type="protein sequence ID" value="MBR7825114.1"/>
    <property type="molecule type" value="Genomic_DNA"/>
</dbReference>
<comment type="caution">
    <text evidence="2">The sequence shown here is derived from an EMBL/GenBank/DDBJ whole genome shotgun (WGS) entry which is preliminary data.</text>
</comment>
<protein>
    <recommendedName>
        <fullName evidence="4">DUF4430 domain-containing protein</fullName>
    </recommendedName>
</protein>
<keyword evidence="1" id="KW-0732">Signal</keyword>